<dbReference type="SUPFAM" id="SSF88723">
    <property type="entry name" value="PIN domain-like"/>
    <property type="match status" value="1"/>
</dbReference>
<dbReference type="Proteomes" id="UP000070311">
    <property type="component" value="Unassembled WGS sequence"/>
</dbReference>
<name>A0A133VGU7_9EURY</name>
<dbReference type="InterPro" id="IPR029060">
    <property type="entry name" value="PIN-like_dom_sf"/>
</dbReference>
<accession>A0A133VGU7</accession>
<comment type="caution">
    <text evidence="2">The sequence shown here is derived from an EMBL/GenBank/DDBJ whole genome shotgun (WGS) entry which is preliminary data.</text>
</comment>
<feature type="domain" description="PIN" evidence="1">
    <location>
        <begin position="4"/>
        <end position="112"/>
    </location>
</feature>
<sequence length="144" mass="16583">MKLFADTNIFGIAVDSDDDRRRSVWETLDTVAAGEIELHTAQLVRKEIQENPHQHTREKELQLLENLSTKIHPFDMKAKELSEELERDTSLDVADSQIVSIAIVNGLTFWSGDLYLLREKTITKIDEVLEGTEYSFQYKKEGSR</sequence>
<protein>
    <recommendedName>
        <fullName evidence="1">PIN domain-containing protein</fullName>
    </recommendedName>
</protein>
<dbReference type="EMBL" id="LHYD01000003">
    <property type="protein sequence ID" value="KXB05657.1"/>
    <property type="molecule type" value="Genomic_DNA"/>
</dbReference>
<dbReference type="AlphaFoldDB" id="A0A133VGU7"/>
<organism evidence="2 3">
    <name type="scientific">candidate division MSBL1 archaeon SCGC-AAA382A13</name>
    <dbReference type="NCBI Taxonomy" id="1698279"/>
    <lineage>
        <taxon>Archaea</taxon>
        <taxon>Methanobacteriati</taxon>
        <taxon>Methanobacteriota</taxon>
        <taxon>candidate division MSBL1</taxon>
    </lineage>
</organism>
<evidence type="ECO:0000313" key="3">
    <source>
        <dbReference type="Proteomes" id="UP000070311"/>
    </source>
</evidence>
<keyword evidence="3" id="KW-1185">Reference proteome</keyword>
<dbReference type="Gene3D" id="3.40.50.1010">
    <property type="entry name" value="5'-nuclease"/>
    <property type="match status" value="1"/>
</dbReference>
<dbReference type="Pfam" id="PF01850">
    <property type="entry name" value="PIN"/>
    <property type="match status" value="1"/>
</dbReference>
<gene>
    <name evidence="2" type="ORF">AKJ50_00325</name>
</gene>
<proteinExistence type="predicted"/>
<dbReference type="InterPro" id="IPR002716">
    <property type="entry name" value="PIN_dom"/>
</dbReference>
<evidence type="ECO:0000259" key="1">
    <source>
        <dbReference type="Pfam" id="PF01850"/>
    </source>
</evidence>
<reference evidence="2 3" key="1">
    <citation type="journal article" date="2016" name="Sci. Rep.">
        <title>Metabolic traits of an uncultured archaeal lineage -MSBL1- from brine pools of the Red Sea.</title>
        <authorList>
            <person name="Mwirichia R."/>
            <person name="Alam I."/>
            <person name="Rashid M."/>
            <person name="Vinu M."/>
            <person name="Ba-Alawi W."/>
            <person name="Anthony Kamau A."/>
            <person name="Kamanda Ngugi D."/>
            <person name="Goker M."/>
            <person name="Klenk H.P."/>
            <person name="Bajic V."/>
            <person name="Stingl U."/>
        </authorList>
    </citation>
    <scope>NUCLEOTIDE SEQUENCE [LARGE SCALE GENOMIC DNA]</scope>
    <source>
        <strain evidence="2">SCGC-AAA382A13</strain>
    </source>
</reference>
<evidence type="ECO:0000313" key="2">
    <source>
        <dbReference type="EMBL" id="KXB05657.1"/>
    </source>
</evidence>